<keyword evidence="8" id="KW-1133">Transmembrane helix</keyword>
<keyword evidence="6" id="KW-0812">Transmembrane</keyword>
<comment type="similarity">
    <text evidence="2">Belongs to the TonB family.</text>
</comment>
<sequence length="247" mass="27269">MAISVHAVLVIACFHFYQDKTTLIQEPELAVMMTLSENIQALSEEKQVIGIDQQLAVASQKKVEQEMAEKQPDIVINENADIVIEKPKKMVSVEQTATVKPTTTPTKPSPIISENVSSQSAPSSSRSVAKQQSDTVSANYDSDSDKKADALALWQAKTKGHLNRYKAYPEEAKSKGRMGIPKVRFIVDQQGYVISSELINSSGVRSLDREAQRVLKRAQPLPIPPEELLFKGEITVEMSIEFSTLAL</sequence>
<evidence type="ECO:0000259" key="11">
    <source>
        <dbReference type="PROSITE" id="PS52015"/>
    </source>
</evidence>
<reference evidence="12 13" key="1">
    <citation type="submission" date="2016-04" db="EMBL/GenBank/DDBJ databases">
        <title>ATOL: Assembling a taxonomically balanced genome-scale reconstruction of the evolutionary history of the Enterobacteriaceae.</title>
        <authorList>
            <person name="Plunkett G.III."/>
            <person name="Neeno-Eckwall E.C."/>
            <person name="Glasner J.D."/>
            <person name="Perna N.T."/>
        </authorList>
    </citation>
    <scope>NUCLEOTIDE SEQUENCE [LARGE SCALE GENOMIC DNA]</scope>
    <source>
        <strain evidence="12 13">ATCC 700826</strain>
    </source>
</reference>
<feature type="compositionally biased region" description="Polar residues" evidence="10">
    <location>
        <begin position="128"/>
        <end position="140"/>
    </location>
</feature>
<evidence type="ECO:0000313" key="13">
    <source>
        <dbReference type="Proteomes" id="UP000078250"/>
    </source>
</evidence>
<proteinExistence type="inferred from homology"/>
<organism evidence="12 13">
    <name type="scientific">Proteus hauseri ATCC 700826</name>
    <dbReference type="NCBI Taxonomy" id="1354271"/>
    <lineage>
        <taxon>Bacteria</taxon>
        <taxon>Pseudomonadati</taxon>
        <taxon>Pseudomonadota</taxon>
        <taxon>Gammaproteobacteria</taxon>
        <taxon>Enterobacterales</taxon>
        <taxon>Morganellaceae</taxon>
        <taxon>Proteus</taxon>
    </lineage>
</organism>
<evidence type="ECO:0000256" key="2">
    <source>
        <dbReference type="ARBA" id="ARBA00006555"/>
    </source>
</evidence>
<dbReference type="GO" id="GO:0055085">
    <property type="term" value="P:transmembrane transport"/>
    <property type="evidence" value="ECO:0007669"/>
    <property type="project" value="InterPro"/>
</dbReference>
<comment type="subcellular location">
    <subcellularLocation>
        <location evidence="1">Cell inner membrane</location>
        <topology evidence="1">Single-pass membrane protein</topology>
        <orientation evidence="1">Periplasmic side</orientation>
    </subcellularLocation>
</comment>
<evidence type="ECO:0000256" key="8">
    <source>
        <dbReference type="ARBA" id="ARBA00022989"/>
    </source>
</evidence>
<keyword evidence="5" id="KW-0997">Cell inner membrane</keyword>
<evidence type="ECO:0000256" key="5">
    <source>
        <dbReference type="ARBA" id="ARBA00022519"/>
    </source>
</evidence>
<dbReference type="GO" id="GO:0098797">
    <property type="term" value="C:plasma membrane protein complex"/>
    <property type="evidence" value="ECO:0007669"/>
    <property type="project" value="TreeGrafter"/>
</dbReference>
<dbReference type="NCBIfam" id="TIGR01352">
    <property type="entry name" value="tonB_Cterm"/>
    <property type="match status" value="1"/>
</dbReference>
<dbReference type="SUPFAM" id="SSF74653">
    <property type="entry name" value="TolA/TonB C-terminal domain"/>
    <property type="match status" value="1"/>
</dbReference>
<dbReference type="Pfam" id="PF03544">
    <property type="entry name" value="TonB_C"/>
    <property type="match status" value="1"/>
</dbReference>
<keyword evidence="7" id="KW-0653">Protein transport</keyword>
<keyword evidence="9" id="KW-0472">Membrane</keyword>
<keyword evidence="13" id="KW-1185">Reference proteome</keyword>
<protein>
    <submittedName>
        <fullName evidence="12">Ferric siderophore transport system periplasmic binding protein</fullName>
    </submittedName>
</protein>
<dbReference type="PROSITE" id="PS52015">
    <property type="entry name" value="TONB_CTD"/>
    <property type="match status" value="1"/>
</dbReference>
<keyword evidence="4" id="KW-1003">Cell membrane</keyword>
<feature type="domain" description="TonB C-terminal" evidence="11">
    <location>
        <begin position="153"/>
        <end position="247"/>
    </location>
</feature>
<evidence type="ECO:0000256" key="7">
    <source>
        <dbReference type="ARBA" id="ARBA00022927"/>
    </source>
</evidence>
<feature type="compositionally biased region" description="Low complexity" evidence="10">
    <location>
        <begin position="100"/>
        <end position="127"/>
    </location>
</feature>
<dbReference type="AlphaFoldDB" id="A0AAJ3LTB3"/>
<evidence type="ECO:0000256" key="6">
    <source>
        <dbReference type="ARBA" id="ARBA00022692"/>
    </source>
</evidence>
<dbReference type="InterPro" id="IPR037682">
    <property type="entry name" value="TonB_C"/>
</dbReference>
<keyword evidence="3" id="KW-0813">Transport</keyword>
<gene>
    <name evidence="12" type="ORF">M997_2259</name>
</gene>
<feature type="region of interest" description="Disordered" evidence="10">
    <location>
        <begin position="94"/>
        <end position="142"/>
    </location>
</feature>
<accession>A0AAJ3LTB3</accession>
<dbReference type="GO" id="GO:0015031">
    <property type="term" value="P:protein transport"/>
    <property type="evidence" value="ECO:0007669"/>
    <property type="project" value="UniProtKB-KW"/>
</dbReference>
<evidence type="ECO:0000313" key="12">
    <source>
        <dbReference type="EMBL" id="OAT46382.1"/>
    </source>
</evidence>
<evidence type="ECO:0000256" key="10">
    <source>
        <dbReference type="SAM" id="MobiDB-lite"/>
    </source>
</evidence>
<comment type="caution">
    <text evidence="12">The sequence shown here is derived from an EMBL/GenBank/DDBJ whole genome shotgun (WGS) entry which is preliminary data.</text>
</comment>
<evidence type="ECO:0000256" key="3">
    <source>
        <dbReference type="ARBA" id="ARBA00022448"/>
    </source>
</evidence>
<evidence type="ECO:0000256" key="4">
    <source>
        <dbReference type="ARBA" id="ARBA00022475"/>
    </source>
</evidence>
<dbReference type="Gene3D" id="3.30.1150.10">
    <property type="match status" value="1"/>
</dbReference>
<name>A0AAJ3LTB3_PROHU</name>
<dbReference type="Proteomes" id="UP000078250">
    <property type="component" value="Unassembled WGS sequence"/>
</dbReference>
<dbReference type="PANTHER" id="PTHR33446:SF2">
    <property type="entry name" value="PROTEIN TONB"/>
    <property type="match status" value="1"/>
</dbReference>
<evidence type="ECO:0000256" key="1">
    <source>
        <dbReference type="ARBA" id="ARBA00004383"/>
    </source>
</evidence>
<dbReference type="GO" id="GO:0031992">
    <property type="term" value="F:energy transducer activity"/>
    <property type="evidence" value="ECO:0007669"/>
    <property type="project" value="TreeGrafter"/>
</dbReference>
<dbReference type="EMBL" id="LXEV01000024">
    <property type="protein sequence ID" value="OAT46382.1"/>
    <property type="molecule type" value="Genomic_DNA"/>
</dbReference>
<dbReference type="InterPro" id="IPR006260">
    <property type="entry name" value="TonB/TolA_C"/>
</dbReference>
<dbReference type="PANTHER" id="PTHR33446">
    <property type="entry name" value="PROTEIN TONB-RELATED"/>
    <property type="match status" value="1"/>
</dbReference>
<evidence type="ECO:0000256" key="9">
    <source>
        <dbReference type="ARBA" id="ARBA00023136"/>
    </source>
</evidence>
<dbReference type="InterPro" id="IPR051045">
    <property type="entry name" value="TonB-dependent_transducer"/>
</dbReference>